<dbReference type="Proteomes" id="UP000076722">
    <property type="component" value="Unassembled WGS sequence"/>
</dbReference>
<evidence type="ECO:0000313" key="1">
    <source>
        <dbReference type="EMBL" id="KZS95592.1"/>
    </source>
</evidence>
<protein>
    <recommendedName>
        <fullName evidence="3">Transcription activator GCR1-like domain-containing protein</fullName>
    </recommendedName>
</protein>
<feature type="non-terminal residue" evidence="1">
    <location>
        <position position="148"/>
    </location>
</feature>
<feature type="non-terminal residue" evidence="1">
    <location>
        <position position="1"/>
    </location>
</feature>
<accession>A0A164X3A7</accession>
<dbReference type="OrthoDB" id="3181539at2759"/>
<name>A0A164X3A7_9AGAM</name>
<proteinExistence type="predicted"/>
<dbReference type="EMBL" id="KV419401">
    <property type="protein sequence ID" value="KZS95592.1"/>
    <property type="molecule type" value="Genomic_DNA"/>
</dbReference>
<evidence type="ECO:0008006" key="3">
    <source>
        <dbReference type="Google" id="ProtNLM"/>
    </source>
</evidence>
<organism evidence="1 2">
    <name type="scientific">Sistotremastrum niveocremeum HHB9708</name>
    <dbReference type="NCBI Taxonomy" id="1314777"/>
    <lineage>
        <taxon>Eukaryota</taxon>
        <taxon>Fungi</taxon>
        <taxon>Dikarya</taxon>
        <taxon>Basidiomycota</taxon>
        <taxon>Agaricomycotina</taxon>
        <taxon>Agaricomycetes</taxon>
        <taxon>Sistotremastrales</taxon>
        <taxon>Sistotremastraceae</taxon>
        <taxon>Sertulicium</taxon>
        <taxon>Sertulicium niveocremeum</taxon>
    </lineage>
</organism>
<evidence type="ECO:0000313" key="2">
    <source>
        <dbReference type="Proteomes" id="UP000076722"/>
    </source>
</evidence>
<keyword evidence="2" id="KW-1185">Reference proteome</keyword>
<sequence>LAPYPIFSRDFCSWDDILKAVQHPTCLWDCWGPGPLGSFRDISAIWTAWDSGRPIDGVGVCAPLRTVENYFGKTYDKSISKGHYASWRPSSNATARQQWNLVNSYIKQITKRQEGGRTVPDAIKILEEERANRTLNQFQKTFQVPKQK</sequence>
<reference evidence="1 2" key="1">
    <citation type="journal article" date="2016" name="Mol. Biol. Evol.">
        <title>Comparative Genomics of Early-Diverging Mushroom-Forming Fungi Provides Insights into the Origins of Lignocellulose Decay Capabilities.</title>
        <authorList>
            <person name="Nagy L.G."/>
            <person name="Riley R."/>
            <person name="Tritt A."/>
            <person name="Adam C."/>
            <person name="Daum C."/>
            <person name="Floudas D."/>
            <person name="Sun H."/>
            <person name="Yadav J.S."/>
            <person name="Pangilinan J."/>
            <person name="Larsson K.H."/>
            <person name="Matsuura K."/>
            <person name="Barry K."/>
            <person name="Labutti K."/>
            <person name="Kuo R."/>
            <person name="Ohm R.A."/>
            <person name="Bhattacharya S.S."/>
            <person name="Shirouzu T."/>
            <person name="Yoshinaga Y."/>
            <person name="Martin F.M."/>
            <person name="Grigoriev I.V."/>
            <person name="Hibbett D.S."/>
        </authorList>
    </citation>
    <scope>NUCLEOTIDE SEQUENCE [LARGE SCALE GENOMIC DNA]</scope>
    <source>
        <strain evidence="1 2">HHB9708</strain>
    </source>
</reference>
<dbReference type="AlphaFoldDB" id="A0A164X3A7"/>
<gene>
    <name evidence="1" type="ORF">SISNIDRAFT_397570</name>
</gene>